<dbReference type="Gene3D" id="3.90.190.10">
    <property type="entry name" value="Protein tyrosine phosphatase superfamily"/>
    <property type="match status" value="1"/>
</dbReference>
<dbReference type="SUPFAM" id="SSF52799">
    <property type="entry name" value="(Phosphotyrosine protein) phosphatases II"/>
    <property type="match status" value="1"/>
</dbReference>
<sequence>MIRFDNLPPEVMQAMCTPMHLVLSVPPSGPVSRTSSSSSVKSPYPTPPSSGTPSPSLPGTPLPQGVGSLYLGSLSAIEDPSMLRAHRVSVVVQVIDAPWIPPLDEKEFTCYKIPILDASSVDLKPYLEGVCGFIDGQVKSGRGVLVHCQQGVSRSTAIVIAYLIRYRNMSYDEAFQFVLQKRPCAKPNEGFVRALRDWDALCKKMREGNAKPVRPEMPRRFTS</sequence>
<accession>A0ABR2ZU91</accession>
<dbReference type="PANTHER" id="PTHR10159:SF519">
    <property type="entry name" value="DUAL SPECIFICITY PROTEIN PHOSPHATASE MPK3"/>
    <property type="match status" value="1"/>
</dbReference>
<dbReference type="InterPro" id="IPR000340">
    <property type="entry name" value="Dual-sp_phosphatase_cat-dom"/>
</dbReference>
<dbReference type="InterPro" id="IPR029021">
    <property type="entry name" value="Prot-tyrosine_phosphatase-like"/>
</dbReference>
<dbReference type="InterPro" id="IPR000387">
    <property type="entry name" value="Tyr_Pase_dom"/>
</dbReference>
<keyword evidence="3" id="KW-0378">Hydrolase</keyword>
<organism evidence="8 9">
    <name type="scientific">Marasmius tenuissimus</name>
    <dbReference type="NCBI Taxonomy" id="585030"/>
    <lineage>
        <taxon>Eukaryota</taxon>
        <taxon>Fungi</taxon>
        <taxon>Dikarya</taxon>
        <taxon>Basidiomycota</taxon>
        <taxon>Agaricomycotina</taxon>
        <taxon>Agaricomycetes</taxon>
        <taxon>Agaricomycetidae</taxon>
        <taxon>Agaricales</taxon>
        <taxon>Marasmiineae</taxon>
        <taxon>Marasmiaceae</taxon>
        <taxon>Marasmius</taxon>
    </lineage>
</organism>
<evidence type="ECO:0000256" key="2">
    <source>
        <dbReference type="ARBA" id="ARBA00013064"/>
    </source>
</evidence>
<evidence type="ECO:0000256" key="3">
    <source>
        <dbReference type="ARBA" id="ARBA00022801"/>
    </source>
</evidence>
<name>A0ABR2ZU91_9AGAR</name>
<feature type="domain" description="Tyrosine specific protein phosphatases" evidence="7">
    <location>
        <begin position="124"/>
        <end position="183"/>
    </location>
</feature>
<feature type="region of interest" description="Disordered" evidence="5">
    <location>
        <begin position="27"/>
        <end position="59"/>
    </location>
</feature>
<dbReference type="PROSITE" id="PS50054">
    <property type="entry name" value="TYR_PHOSPHATASE_DUAL"/>
    <property type="match status" value="1"/>
</dbReference>
<dbReference type="InterPro" id="IPR016130">
    <property type="entry name" value="Tyr_Pase_AS"/>
</dbReference>
<dbReference type="Proteomes" id="UP001437256">
    <property type="component" value="Unassembled WGS sequence"/>
</dbReference>
<evidence type="ECO:0000259" key="7">
    <source>
        <dbReference type="PROSITE" id="PS50056"/>
    </source>
</evidence>
<evidence type="ECO:0000259" key="6">
    <source>
        <dbReference type="PROSITE" id="PS50054"/>
    </source>
</evidence>
<dbReference type="SMART" id="SM00195">
    <property type="entry name" value="DSPc"/>
    <property type="match status" value="1"/>
</dbReference>
<proteinExistence type="inferred from homology"/>
<comment type="similarity">
    <text evidence="1">Belongs to the protein-tyrosine phosphatase family. Non-receptor class dual specificity subfamily.</text>
</comment>
<dbReference type="EMBL" id="JBBXMP010000059">
    <property type="protein sequence ID" value="KAL0064627.1"/>
    <property type="molecule type" value="Genomic_DNA"/>
</dbReference>
<feature type="compositionally biased region" description="Pro residues" evidence="5">
    <location>
        <begin position="44"/>
        <end position="59"/>
    </location>
</feature>
<dbReference type="Pfam" id="PF00782">
    <property type="entry name" value="DSPc"/>
    <property type="match status" value="1"/>
</dbReference>
<evidence type="ECO:0000256" key="5">
    <source>
        <dbReference type="SAM" id="MobiDB-lite"/>
    </source>
</evidence>
<reference evidence="8 9" key="1">
    <citation type="submission" date="2024-05" db="EMBL/GenBank/DDBJ databases">
        <title>A draft genome resource for the thread blight pathogen Marasmius tenuissimus strain MS-2.</title>
        <authorList>
            <person name="Yulfo-Soto G.E."/>
            <person name="Baruah I.K."/>
            <person name="Amoako-Attah I."/>
            <person name="Bukari Y."/>
            <person name="Meinhardt L.W."/>
            <person name="Bailey B.A."/>
            <person name="Cohen S.P."/>
        </authorList>
    </citation>
    <scope>NUCLEOTIDE SEQUENCE [LARGE SCALE GENOMIC DNA]</scope>
    <source>
        <strain evidence="8 9">MS-2</strain>
    </source>
</reference>
<dbReference type="CDD" id="cd14498">
    <property type="entry name" value="DSP"/>
    <property type="match status" value="1"/>
</dbReference>
<evidence type="ECO:0000313" key="8">
    <source>
        <dbReference type="EMBL" id="KAL0064627.1"/>
    </source>
</evidence>
<evidence type="ECO:0000256" key="1">
    <source>
        <dbReference type="ARBA" id="ARBA00008601"/>
    </source>
</evidence>
<comment type="caution">
    <text evidence="8">The sequence shown here is derived from an EMBL/GenBank/DDBJ whole genome shotgun (WGS) entry which is preliminary data.</text>
</comment>
<evidence type="ECO:0000313" key="9">
    <source>
        <dbReference type="Proteomes" id="UP001437256"/>
    </source>
</evidence>
<dbReference type="EC" id="3.1.3.48" evidence="2"/>
<gene>
    <name evidence="8" type="ORF">AAF712_008457</name>
</gene>
<dbReference type="PROSITE" id="PS00383">
    <property type="entry name" value="TYR_PHOSPHATASE_1"/>
    <property type="match status" value="1"/>
</dbReference>
<evidence type="ECO:0000256" key="4">
    <source>
        <dbReference type="ARBA" id="ARBA00022912"/>
    </source>
</evidence>
<dbReference type="PROSITE" id="PS50056">
    <property type="entry name" value="TYR_PHOSPHATASE_2"/>
    <property type="match status" value="1"/>
</dbReference>
<protein>
    <recommendedName>
        <fullName evidence="2">protein-tyrosine-phosphatase</fullName>
        <ecNumber evidence="2">3.1.3.48</ecNumber>
    </recommendedName>
</protein>
<feature type="domain" description="Tyrosine-protein phosphatase" evidence="6">
    <location>
        <begin position="60"/>
        <end position="204"/>
    </location>
</feature>
<keyword evidence="9" id="KW-1185">Reference proteome</keyword>
<dbReference type="PANTHER" id="PTHR10159">
    <property type="entry name" value="DUAL SPECIFICITY PROTEIN PHOSPHATASE"/>
    <property type="match status" value="1"/>
</dbReference>
<feature type="compositionally biased region" description="Low complexity" evidence="5">
    <location>
        <begin position="27"/>
        <end position="43"/>
    </location>
</feature>
<keyword evidence="4" id="KW-0904">Protein phosphatase</keyword>
<dbReference type="InterPro" id="IPR020422">
    <property type="entry name" value="TYR_PHOSPHATASE_DUAL_dom"/>
</dbReference>